<keyword evidence="6" id="KW-1185">Reference proteome</keyword>
<gene>
    <name evidence="5" type="ORF">BES08_25365</name>
</gene>
<dbReference type="SUPFAM" id="SSF46689">
    <property type="entry name" value="Homeodomain-like"/>
    <property type="match status" value="2"/>
</dbReference>
<evidence type="ECO:0000313" key="5">
    <source>
        <dbReference type="EMBL" id="AOR80249.1"/>
    </source>
</evidence>
<evidence type="ECO:0000256" key="2">
    <source>
        <dbReference type="ARBA" id="ARBA00023125"/>
    </source>
</evidence>
<evidence type="ECO:0000256" key="1">
    <source>
        <dbReference type="ARBA" id="ARBA00023015"/>
    </source>
</evidence>
<accession>A0A1D8ADR6</accession>
<dbReference type="EMBL" id="CP017077">
    <property type="protein sequence ID" value="AOR80249.1"/>
    <property type="molecule type" value="Genomic_DNA"/>
</dbReference>
<evidence type="ECO:0000313" key="6">
    <source>
        <dbReference type="Proteomes" id="UP000094626"/>
    </source>
</evidence>
<keyword evidence="3" id="KW-0804">Transcription</keyword>
<keyword evidence="1" id="KW-0805">Transcription regulation</keyword>
<dbReference type="Pfam" id="PF12833">
    <property type="entry name" value="HTH_18"/>
    <property type="match status" value="1"/>
</dbReference>
<keyword evidence="2" id="KW-0238">DNA-binding</keyword>
<dbReference type="Proteomes" id="UP000094626">
    <property type="component" value="Plasmid pSA2"/>
</dbReference>
<proteinExistence type="predicted"/>
<keyword evidence="5" id="KW-0614">Plasmid</keyword>
<feature type="domain" description="HTH araC/xylS-type" evidence="4">
    <location>
        <begin position="202"/>
        <end position="300"/>
    </location>
</feature>
<geneLocation type="plasmid" evidence="5 6">
    <name>pSA2</name>
</geneLocation>
<dbReference type="OrthoDB" id="110167at2"/>
<dbReference type="GO" id="GO:0003700">
    <property type="term" value="F:DNA-binding transcription factor activity"/>
    <property type="evidence" value="ECO:0007669"/>
    <property type="project" value="InterPro"/>
</dbReference>
<dbReference type="InterPro" id="IPR009057">
    <property type="entry name" value="Homeodomain-like_sf"/>
</dbReference>
<dbReference type="GO" id="GO:0043565">
    <property type="term" value="F:sequence-specific DNA binding"/>
    <property type="evidence" value="ECO:0007669"/>
    <property type="project" value="InterPro"/>
</dbReference>
<dbReference type="PRINTS" id="PR00032">
    <property type="entry name" value="HTHARAC"/>
</dbReference>
<dbReference type="SMART" id="SM00342">
    <property type="entry name" value="HTH_ARAC"/>
    <property type="match status" value="1"/>
</dbReference>
<dbReference type="InterPro" id="IPR050204">
    <property type="entry name" value="AraC_XylS_family_regulators"/>
</dbReference>
<dbReference type="PANTHER" id="PTHR46796:SF14">
    <property type="entry name" value="TRANSCRIPTIONAL REGULATORY PROTEIN"/>
    <property type="match status" value="1"/>
</dbReference>
<protein>
    <recommendedName>
        <fullName evidence="4">HTH araC/xylS-type domain-containing protein</fullName>
    </recommendedName>
</protein>
<evidence type="ECO:0000259" key="4">
    <source>
        <dbReference type="PROSITE" id="PS01124"/>
    </source>
</evidence>
<organism evidence="5 6">
    <name type="scientific">Novosphingobium resinovorum</name>
    <dbReference type="NCBI Taxonomy" id="158500"/>
    <lineage>
        <taxon>Bacteria</taxon>
        <taxon>Pseudomonadati</taxon>
        <taxon>Pseudomonadota</taxon>
        <taxon>Alphaproteobacteria</taxon>
        <taxon>Sphingomonadales</taxon>
        <taxon>Sphingomonadaceae</taxon>
        <taxon>Novosphingobium</taxon>
    </lineage>
</organism>
<dbReference type="InterPro" id="IPR020449">
    <property type="entry name" value="Tscrpt_reg_AraC-type_HTH"/>
</dbReference>
<dbReference type="KEGG" id="nre:BES08_25365"/>
<evidence type="ECO:0000256" key="3">
    <source>
        <dbReference type="ARBA" id="ARBA00023163"/>
    </source>
</evidence>
<reference evidence="6" key="1">
    <citation type="journal article" date="2017" name="J. Biotechnol.">
        <title>Complete genome sequence of Novosphingobium resinovorum SA1, a versatile xenobiotic-degrading bacterium capable of utilizing sulfanilic acid.</title>
        <authorList>
            <person name="Hegedus B."/>
            <person name="Kos P.B."/>
            <person name="Balint B."/>
            <person name="Maroti G."/>
            <person name="Gan H.M."/>
            <person name="Perei K."/>
            <person name="Rakhely G."/>
        </authorList>
    </citation>
    <scope>NUCLEOTIDE SEQUENCE [LARGE SCALE GENOMIC DNA]</scope>
    <source>
        <strain evidence="6">SA1</strain>
    </source>
</reference>
<dbReference type="Gene3D" id="1.10.10.60">
    <property type="entry name" value="Homeodomain-like"/>
    <property type="match status" value="2"/>
</dbReference>
<name>A0A1D8ADR6_9SPHN</name>
<sequence>MVTSGRLVEVATVPLGLSARSMLTLRARALFKSRLLMAEVDYGEHGVEQNAEFPRWEDAFSIGIRYRPEVSETSVHGKRFDFEARAGFAHILYLSAVDFVDFSSGRHSIEMVLPRAFMRQIAEDLEVPAVTHLGNDACFLTFDPVLVSMANRIRPYFDDPDMLDTLYADSFMWAFGIYMMSRYGDLASHRPYVGGLSTWQERLAKELIEINLADGVALEELARCCDLRVSQFAHAFRRSVGLPPYQWLIHRRVTRATDLLRGRRLSLAEIANQCGFADQAHFTRVFHKRVGVAPAVWRKQN</sequence>
<dbReference type="PROSITE" id="PS01124">
    <property type="entry name" value="HTH_ARAC_FAMILY_2"/>
    <property type="match status" value="1"/>
</dbReference>
<dbReference type="PANTHER" id="PTHR46796">
    <property type="entry name" value="HTH-TYPE TRANSCRIPTIONAL ACTIVATOR RHAS-RELATED"/>
    <property type="match status" value="1"/>
</dbReference>
<dbReference type="InterPro" id="IPR018060">
    <property type="entry name" value="HTH_AraC"/>
</dbReference>
<dbReference type="AlphaFoldDB" id="A0A1D8ADR6"/>